<keyword evidence="10" id="KW-0496">Mitochondrion</keyword>
<evidence type="ECO:0000256" key="8">
    <source>
        <dbReference type="PROSITE-ProRule" id="PRU00433"/>
    </source>
</evidence>
<keyword evidence="13" id="KW-1185">Reference proteome</keyword>
<evidence type="ECO:0000313" key="13">
    <source>
        <dbReference type="Proteomes" id="UP000039865"/>
    </source>
</evidence>
<evidence type="ECO:0000256" key="4">
    <source>
        <dbReference type="ARBA" id="ARBA00022617"/>
    </source>
</evidence>
<keyword evidence="6 10" id="KW-0249">Electron transport</keyword>
<dbReference type="GO" id="GO:0046872">
    <property type="term" value="F:metal ion binding"/>
    <property type="evidence" value="ECO:0007669"/>
    <property type="project" value="UniProtKB-KW"/>
</dbReference>
<evidence type="ECO:0000259" key="11">
    <source>
        <dbReference type="PROSITE" id="PS51007"/>
    </source>
</evidence>
<dbReference type="InterPro" id="IPR036909">
    <property type="entry name" value="Cyt_c-like_dom_sf"/>
</dbReference>
<feature type="domain" description="Cytochrome c" evidence="11">
    <location>
        <begin position="9"/>
        <end position="107"/>
    </location>
</feature>
<dbReference type="InterPro" id="IPR002327">
    <property type="entry name" value="Cyt_c_1A/1B"/>
</dbReference>
<organism evidence="12 13">
    <name type="scientific">Stylonychia lemnae</name>
    <name type="common">Ciliate</name>
    <dbReference type="NCBI Taxonomy" id="5949"/>
    <lineage>
        <taxon>Eukaryota</taxon>
        <taxon>Sar</taxon>
        <taxon>Alveolata</taxon>
        <taxon>Ciliophora</taxon>
        <taxon>Intramacronucleata</taxon>
        <taxon>Spirotrichea</taxon>
        <taxon>Stichotrichia</taxon>
        <taxon>Sporadotrichida</taxon>
        <taxon>Oxytrichidae</taxon>
        <taxon>Stylonychinae</taxon>
        <taxon>Stylonychia</taxon>
    </lineage>
</organism>
<keyword evidence="5 8" id="KW-0479">Metal-binding</keyword>
<evidence type="ECO:0000256" key="3">
    <source>
        <dbReference type="ARBA" id="ARBA00022448"/>
    </source>
</evidence>
<dbReference type="Proteomes" id="UP000039865">
    <property type="component" value="Unassembled WGS sequence"/>
</dbReference>
<dbReference type="PANTHER" id="PTHR11961">
    <property type="entry name" value="CYTOCHROME C"/>
    <property type="match status" value="1"/>
</dbReference>
<evidence type="ECO:0000256" key="6">
    <source>
        <dbReference type="ARBA" id="ARBA00022982"/>
    </source>
</evidence>
<evidence type="ECO:0000256" key="7">
    <source>
        <dbReference type="ARBA" id="ARBA00023004"/>
    </source>
</evidence>
<name>A0A078A681_STYLE</name>
<dbReference type="Gene3D" id="1.10.760.10">
    <property type="entry name" value="Cytochrome c-like domain"/>
    <property type="match status" value="1"/>
</dbReference>
<keyword evidence="10" id="KW-0679">Respiratory chain</keyword>
<evidence type="ECO:0000256" key="2">
    <source>
        <dbReference type="ARBA" id="ARBA00006488"/>
    </source>
</evidence>
<evidence type="ECO:0000256" key="1">
    <source>
        <dbReference type="ARBA" id="ARBA00004569"/>
    </source>
</evidence>
<keyword evidence="7 8" id="KW-0408">Iron</keyword>
<accession>A0A078A681</accession>
<dbReference type="PRINTS" id="PR00604">
    <property type="entry name" value="CYTCHRMECIAB"/>
</dbReference>
<dbReference type="OMA" id="ARCKACH"/>
<dbReference type="SUPFAM" id="SSF46626">
    <property type="entry name" value="Cytochrome c"/>
    <property type="match status" value="1"/>
</dbReference>
<dbReference type="FunCoup" id="A0A078A681">
    <property type="interactions" value="180"/>
</dbReference>
<comment type="function">
    <text evidence="10">Electron carrier protein. The oxidized form of the cytochrome c heme group can accept an electron from the heme group of the cytochrome c1 subunit of cytochrome reductase. Cytochrome c then transfers this electron to the cytochrome oxidase complex, the final protein carrier in the mitochondrial electron-transport chain.</text>
</comment>
<dbReference type="EMBL" id="CCKQ01005109">
    <property type="protein sequence ID" value="CDW76264.1"/>
    <property type="molecule type" value="Genomic_DNA"/>
</dbReference>
<proteinExistence type="inferred from homology"/>
<dbReference type="GO" id="GO:0009055">
    <property type="term" value="F:electron transfer activity"/>
    <property type="evidence" value="ECO:0007669"/>
    <property type="project" value="InterPro"/>
</dbReference>
<evidence type="ECO:0000256" key="5">
    <source>
        <dbReference type="ARBA" id="ARBA00022723"/>
    </source>
</evidence>
<dbReference type="InterPro" id="IPR009056">
    <property type="entry name" value="Cyt_c-like_dom"/>
</dbReference>
<keyword evidence="3 10" id="KW-0813">Transport</keyword>
<dbReference type="InParanoid" id="A0A078A681"/>
<evidence type="ECO:0000256" key="9">
    <source>
        <dbReference type="RuleBase" id="RU004426"/>
    </source>
</evidence>
<evidence type="ECO:0000313" key="12">
    <source>
        <dbReference type="EMBL" id="CDW76264.1"/>
    </source>
</evidence>
<dbReference type="GO" id="GO:0005758">
    <property type="term" value="C:mitochondrial intermembrane space"/>
    <property type="evidence" value="ECO:0007669"/>
    <property type="project" value="UniProtKB-SubCell"/>
</dbReference>
<dbReference type="Pfam" id="PF00034">
    <property type="entry name" value="Cytochrom_C"/>
    <property type="match status" value="1"/>
</dbReference>
<evidence type="ECO:0000256" key="10">
    <source>
        <dbReference type="RuleBase" id="RU004427"/>
    </source>
</evidence>
<dbReference type="PROSITE" id="PS51007">
    <property type="entry name" value="CYTC"/>
    <property type="match status" value="1"/>
</dbReference>
<comment type="subcellular location">
    <subcellularLocation>
        <location evidence="1">Mitochondrion intermembrane space</location>
    </subcellularLocation>
</comment>
<reference evidence="12 13" key="1">
    <citation type="submission" date="2014-06" db="EMBL/GenBank/DDBJ databases">
        <authorList>
            <person name="Swart Estienne"/>
        </authorList>
    </citation>
    <scope>NUCLEOTIDE SEQUENCE [LARGE SCALE GENOMIC DNA]</scope>
    <source>
        <strain evidence="12 13">130c</strain>
    </source>
</reference>
<gene>
    <name evidence="12" type="primary">Contig3380.g3619</name>
    <name evidence="12" type="ORF">STYLEM_5264</name>
</gene>
<comment type="PTM">
    <text evidence="10">Binds 1 heme group per subunit.</text>
</comment>
<protein>
    <submittedName>
        <fullName evidence="12">Cytochrome c</fullName>
    </submittedName>
</protein>
<dbReference type="OrthoDB" id="6408568at2759"/>
<keyword evidence="4 8" id="KW-0349">Heme</keyword>
<dbReference type="GO" id="GO:0020037">
    <property type="term" value="F:heme binding"/>
    <property type="evidence" value="ECO:0007669"/>
    <property type="project" value="InterPro"/>
</dbReference>
<sequence>MPPKKKVAGDAGKGEKLFKNLCAVCHSHTAHGTGPNLSSIVGGAVAAKEGFSYSAALLGKATTKWTEGNLDKWLKSPADYAPGNSMAFAGVANGKDRADLIAYLKSK</sequence>
<comment type="similarity">
    <text evidence="2 9">Belongs to the cytochrome c family.</text>
</comment>
<dbReference type="AlphaFoldDB" id="A0A078A681"/>